<protein>
    <recommendedName>
        <fullName evidence="4">DUF2846 domain-containing protein</fullName>
    </recommendedName>
</protein>
<dbReference type="PROSITE" id="PS51257">
    <property type="entry name" value="PROKAR_LIPOPROTEIN"/>
    <property type="match status" value="1"/>
</dbReference>
<evidence type="ECO:0000256" key="1">
    <source>
        <dbReference type="SAM" id="SignalP"/>
    </source>
</evidence>
<dbReference type="EMBL" id="CP065053">
    <property type="protein sequence ID" value="QPI52719.1"/>
    <property type="molecule type" value="Genomic_DNA"/>
</dbReference>
<dbReference type="Proteomes" id="UP000662888">
    <property type="component" value="Chromosome"/>
</dbReference>
<evidence type="ECO:0000313" key="3">
    <source>
        <dbReference type="Proteomes" id="UP000662888"/>
    </source>
</evidence>
<organism evidence="2 3">
    <name type="scientific">Massilia antarctica</name>
    <dbReference type="NCBI Taxonomy" id="2765360"/>
    <lineage>
        <taxon>Bacteria</taxon>
        <taxon>Pseudomonadati</taxon>
        <taxon>Pseudomonadota</taxon>
        <taxon>Betaproteobacteria</taxon>
        <taxon>Burkholderiales</taxon>
        <taxon>Oxalobacteraceae</taxon>
        <taxon>Telluria group</taxon>
        <taxon>Massilia</taxon>
    </lineage>
</organism>
<reference evidence="2 3" key="1">
    <citation type="submission" date="2020-11" db="EMBL/GenBank/DDBJ databases">
        <authorList>
            <person name="Sun Q."/>
        </authorList>
    </citation>
    <scope>NUCLEOTIDE SEQUENCE [LARGE SCALE GENOMIC DNA]</scope>
    <source>
        <strain evidence="2 3">P8398</strain>
    </source>
</reference>
<sequence length="152" mass="16259">MFDRFVKPLACASVAVFLTACAASGPKFATVENTLPAVADNAGRVFFYREYSSFGAGMRPDIFACGSKVGESIPGGMFYADLPAGDCEITIPSVMYPGERKIKVTIGTPKVIYFKTWMGASSFGGRTNIEEVSAGEAIEAMQDLALTNEKKN</sequence>
<evidence type="ECO:0008006" key="4">
    <source>
        <dbReference type="Google" id="ProtNLM"/>
    </source>
</evidence>
<feature type="signal peptide" evidence="1">
    <location>
        <begin position="1"/>
        <end position="22"/>
    </location>
</feature>
<gene>
    <name evidence="2" type="ORF">IV454_15260</name>
</gene>
<dbReference type="RefSeq" id="WP_054266749.1">
    <property type="nucleotide sequence ID" value="NZ_CP065053.1"/>
</dbReference>
<feature type="chain" id="PRO_5046214014" description="DUF2846 domain-containing protein" evidence="1">
    <location>
        <begin position="23"/>
        <end position="152"/>
    </location>
</feature>
<keyword evidence="1" id="KW-0732">Signal</keyword>
<accession>A0AA48WJY4</accession>
<evidence type="ECO:0000313" key="2">
    <source>
        <dbReference type="EMBL" id="QPI52719.1"/>
    </source>
</evidence>
<keyword evidence="3" id="KW-1185">Reference proteome</keyword>
<proteinExistence type="predicted"/>
<name>A0AA48WJY4_9BURK</name>